<evidence type="ECO:0000256" key="12">
    <source>
        <dbReference type="SAM" id="MobiDB-lite"/>
    </source>
</evidence>
<evidence type="ECO:0000256" key="3">
    <source>
        <dbReference type="ARBA" id="ARBA00022475"/>
    </source>
</evidence>
<dbReference type="GO" id="GO:0005886">
    <property type="term" value="C:plasma membrane"/>
    <property type="evidence" value="ECO:0007669"/>
    <property type="project" value="UniProtKB-SubCell"/>
</dbReference>
<evidence type="ECO:0000256" key="2">
    <source>
        <dbReference type="ARBA" id="ARBA00004651"/>
    </source>
</evidence>
<evidence type="ECO:0000259" key="14">
    <source>
        <dbReference type="Pfam" id="PF01435"/>
    </source>
</evidence>
<evidence type="ECO:0000256" key="9">
    <source>
        <dbReference type="ARBA" id="ARBA00022989"/>
    </source>
</evidence>
<dbReference type="GO" id="GO:0004222">
    <property type="term" value="F:metalloendopeptidase activity"/>
    <property type="evidence" value="ECO:0007669"/>
    <property type="project" value="InterPro"/>
</dbReference>
<sequence length="734" mass="73984">MPTALRGRLAVLLLAGSFVVAGAELLVVVAVVFALLQWLPTGHAVAVAVPLCIAPVGALAYALRRALHVRHAAVAGVPVTRADAPRLWSEVDELAAGAQARTPDALTVVADATVTVVERSRLLGLLGGRRELVVGLPVLQALDVDHLRALLAHELAHDSRLAGRARPAVWRGRHALDRSVARTGPRNVAAWPLRGYARLVHTVSAPVLHAHELAADRYAARAAGPRAAAEALRDLPMLVAAQQLFHAEYLGPGWQAGHVPDDVFGGLLRMLAARADDLAAWRATMPDDPDTTHPPLTERLAALTATPPNPVPPQPTAPAEQPVPAPAPASAPAVPAPAGSAGASAPAATPAAAPAPATAPTSAAAAAPASGGSAAALGQEATAPASAPAPTGPAVAAGTVAAQAAHPTAGAAPSTAGAAPSTPSTPAAAGGGNPDGRWPAGQLVPDLPGLGLAVQAIAFPPHGRTALSWDEFFGAARTAEMEREADGALQAVGRVIGGPVAGLAGALELAEGDALVPSVRKVFPDLDPDAATARAAELVTLLLALAALGSGAARWRHSWTGAAELVAADGGPLDLAELADLAVRPDGADKLRRRLAELGIDPAPAPVSPPAGGAVVGGLVNLAVDGARADLLILDTGLVLVPGLPRTRAGEARPRLARLAAAGDAARLAEVPGTRFVPWAELAGGQRTRRTPRAYRLDLRAGGALQVRAGLDVAELAAGWAALEDAVAFVNRPR</sequence>
<evidence type="ECO:0000256" key="4">
    <source>
        <dbReference type="ARBA" id="ARBA00022670"/>
    </source>
</evidence>
<evidence type="ECO:0000256" key="7">
    <source>
        <dbReference type="ARBA" id="ARBA00022801"/>
    </source>
</evidence>
<feature type="compositionally biased region" description="Low complexity" evidence="12">
    <location>
        <begin position="330"/>
        <end position="356"/>
    </location>
</feature>
<comment type="subcellular location">
    <subcellularLocation>
        <location evidence="2">Cell membrane</location>
        <topology evidence="2">Multi-pass membrane protein</topology>
    </subcellularLocation>
</comment>
<keyword evidence="6" id="KW-0479">Metal-binding</keyword>
<dbReference type="GO" id="GO:0046872">
    <property type="term" value="F:metal ion binding"/>
    <property type="evidence" value="ECO:0007669"/>
    <property type="project" value="UniProtKB-KW"/>
</dbReference>
<keyword evidence="16" id="KW-1185">Reference proteome</keyword>
<dbReference type="PANTHER" id="PTHR43221">
    <property type="entry name" value="PROTEASE HTPX"/>
    <property type="match status" value="1"/>
</dbReference>
<dbReference type="AlphaFoldDB" id="A0A8J3YD11"/>
<dbReference type="Proteomes" id="UP000652013">
    <property type="component" value="Unassembled WGS sequence"/>
</dbReference>
<dbReference type="PANTHER" id="PTHR43221:SF1">
    <property type="entry name" value="PROTEASE HTPX"/>
    <property type="match status" value="1"/>
</dbReference>
<accession>A0A8J3YD11</accession>
<dbReference type="EMBL" id="BOOY01000036">
    <property type="protein sequence ID" value="GIJ05839.1"/>
    <property type="molecule type" value="Genomic_DNA"/>
</dbReference>
<keyword evidence="3" id="KW-1003">Cell membrane</keyword>
<gene>
    <name evidence="15" type="ORF">Sya03_51910</name>
</gene>
<feature type="compositionally biased region" description="Low complexity" evidence="12">
    <location>
        <begin position="406"/>
        <end position="428"/>
    </location>
</feature>
<protein>
    <recommendedName>
        <fullName evidence="14">Peptidase M48 domain-containing protein</fullName>
    </recommendedName>
</protein>
<feature type="transmembrane region" description="Helical" evidence="13">
    <location>
        <begin position="12"/>
        <end position="36"/>
    </location>
</feature>
<dbReference type="GO" id="GO:0006508">
    <property type="term" value="P:proteolysis"/>
    <property type="evidence" value="ECO:0007669"/>
    <property type="project" value="UniProtKB-KW"/>
</dbReference>
<keyword evidence="8" id="KW-0862">Zinc</keyword>
<evidence type="ECO:0000256" key="10">
    <source>
        <dbReference type="ARBA" id="ARBA00023049"/>
    </source>
</evidence>
<keyword evidence="4" id="KW-0645">Protease</keyword>
<comment type="caution">
    <text evidence="15">The sequence shown here is derived from an EMBL/GenBank/DDBJ whole genome shotgun (WGS) entry which is preliminary data.</text>
</comment>
<name>A0A8J3YD11_9ACTN</name>
<feature type="region of interest" description="Disordered" evidence="12">
    <location>
        <begin position="303"/>
        <end position="356"/>
    </location>
</feature>
<organism evidence="15 16">
    <name type="scientific">Spirilliplanes yamanashiensis</name>
    <dbReference type="NCBI Taxonomy" id="42233"/>
    <lineage>
        <taxon>Bacteria</taxon>
        <taxon>Bacillati</taxon>
        <taxon>Actinomycetota</taxon>
        <taxon>Actinomycetes</taxon>
        <taxon>Micromonosporales</taxon>
        <taxon>Micromonosporaceae</taxon>
        <taxon>Spirilliplanes</taxon>
    </lineage>
</organism>
<feature type="region of interest" description="Disordered" evidence="12">
    <location>
        <begin position="406"/>
        <end position="443"/>
    </location>
</feature>
<evidence type="ECO:0000313" key="16">
    <source>
        <dbReference type="Proteomes" id="UP000652013"/>
    </source>
</evidence>
<dbReference type="InterPro" id="IPR001915">
    <property type="entry name" value="Peptidase_M48"/>
</dbReference>
<dbReference type="InterPro" id="IPR050083">
    <property type="entry name" value="HtpX_protease"/>
</dbReference>
<feature type="compositionally biased region" description="Pro residues" evidence="12">
    <location>
        <begin position="307"/>
        <end position="329"/>
    </location>
</feature>
<reference evidence="15" key="1">
    <citation type="submission" date="2021-01" db="EMBL/GenBank/DDBJ databases">
        <title>Whole genome shotgun sequence of Spirilliplanes yamanashiensis NBRC 15828.</title>
        <authorList>
            <person name="Komaki H."/>
            <person name="Tamura T."/>
        </authorList>
    </citation>
    <scope>NUCLEOTIDE SEQUENCE</scope>
    <source>
        <strain evidence="15">NBRC 15828</strain>
    </source>
</reference>
<keyword evidence="7" id="KW-0378">Hydrolase</keyword>
<evidence type="ECO:0000256" key="6">
    <source>
        <dbReference type="ARBA" id="ARBA00022723"/>
    </source>
</evidence>
<keyword evidence="9 13" id="KW-1133">Transmembrane helix</keyword>
<evidence type="ECO:0000256" key="8">
    <source>
        <dbReference type="ARBA" id="ARBA00022833"/>
    </source>
</evidence>
<feature type="transmembrane region" description="Helical" evidence="13">
    <location>
        <begin position="42"/>
        <end position="63"/>
    </location>
</feature>
<evidence type="ECO:0000256" key="5">
    <source>
        <dbReference type="ARBA" id="ARBA00022692"/>
    </source>
</evidence>
<evidence type="ECO:0000256" key="1">
    <source>
        <dbReference type="ARBA" id="ARBA00001947"/>
    </source>
</evidence>
<evidence type="ECO:0000256" key="13">
    <source>
        <dbReference type="SAM" id="Phobius"/>
    </source>
</evidence>
<dbReference type="RefSeq" id="WP_203941022.1">
    <property type="nucleotide sequence ID" value="NZ_BAAAGJ010000003.1"/>
</dbReference>
<proteinExistence type="predicted"/>
<evidence type="ECO:0000256" key="11">
    <source>
        <dbReference type="ARBA" id="ARBA00023136"/>
    </source>
</evidence>
<keyword evidence="11 13" id="KW-0472">Membrane</keyword>
<dbReference type="Pfam" id="PF01435">
    <property type="entry name" value="Peptidase_M48"/>
    <property type="match status" value="1"/>
</dbReference>
<keyword evidence="5 13" id="KW-0812">Transmembrane</keyword>
<comment type="cofactor">
    <cofactor evidence="1">
        <name>Zn(2+)</name>
        <dbReference type="ChEBI" id="CHEBI:29105"/>
    </cofactor>
</comment>
<feature type="domain" description="Peptidase M48" evidence="14">
    <location>
        <begin position="130"/>
        <end position="305"/>
    </location>
</feature>
<keyword evidence="10" id="KW-0482">Metalloprotease</keyword>
<evidence type="ECO:0000313" key="15">
    <source>
        <dbReference type="EMBL" id="GIJ05839.1"/>
    </source>
</evidence>